<comment type="caution">
    <text evidence="1">The sequence shown here is derived from an EMBL/GenBank/DDBJ whole genome shotgun (WGS) entry which is preliminary data.</text>
</comment>
<keyword evidence="2" id="KW-1185">Reference proteome</keyword>
<dbReference type="Proteomes" id="UP001163603">
    <property type="component" value="Chromosome 6"/>
</dbReference>
<evidence type="ECO:0000313" key="2">
    <source>
        <dbReference type="Proteomes" id="UP001163603"/>
    </source>
</evidence>
<proteinExistence type="predicted"/>
<gene>
    <name evidence="1" type="ORF">Pint_23666</name>
</gene>
<dbReference type="EMBL" id="CM047741">
    <property type="protein sequence ID" value="KAJ0037562.1"/>
    <property type="molecule type" value="Genomic_DNA"/>
</dbReference>
<name>A0ACC0YJ15_9ROSI</name>
<accession>A0ACC0YJ15</accession>
<sequence>MPPSPALKCSPGRELRGENHKRGRSFESGLLFKEKDDDLALFNEMQTKEKESFLLQSTEDFEDTFSTKLRHFSDFKLGIAIPARGESSELLNAEGEKNDYDWLLTPPDTPLFPSLDDEPAPVNVARRGRPRSQPISISRSSTMEKSYRSSRGSASPNRLSPSPRSGNNSFQSTRGRPSSAPHSSPTPAQRPATPTQRPSPPPSKPSTPAPRSSTPTPRRISTGSRGTVASSGVRGTSPIRTSRGNSASPKIRAWQSNIPGFSLEAPPNLRTSLVDRPASYVRGSSPASRNGRDSASKFGRQSMSPTASRSASSSHSHDRDRFSSHSKGSVASSGDDDIDSLQSVPMGISDSSVSRRVGSFSNNRAPAFSKKSPKMLSASSAPKRSFDSALRQMDHRKSPQNMFRPLLSSVPSSTFYVGKGNSAHRSLISRNSSVTTSSNVSSDQGTAVAHDNEGSDHHQDDMTSDYVKVPYPEVQEEIFAFDKVDALDEEVERERHDKSSNVQLGGLDRDPAIKGDPDAFEEFSYRGSDMETNPTTNDLFVRIDSSEVGSFDDIRLCSTCGLRYFVTEPVEGDIYLCPDCRKQSDLVAVTNHEPTILGAKNFSELSKNISDENKSSEELKPPVAVPELSSQVFDLVEPKASEHGENAEQSQTSYSEQSQKYARENSLARSVVEGGEQKLNYLQEIDQPTVGHDLPGKDNGGQQLQLSRNYLDRKVDSSEGAGISLLLKRSSSSKGPVVQGRTFTASTIPYEDLSYTRDSANSFRSSIGHGSANSFRSSIGHGSASASSSVDFSSSRQTEFRVQRQLSGRKSDMENHRYDVNTKPQSIGSSLSGSSNHTYQAFGLPRSTKEVSVSDMKYEDVEGSPVTSQSELLTSENKEARVANTSVPEEGNLGRNESSRTMDASTSELSSHMASIQSEQNSVASFQNYEEHVSYENGEDIPNHTRSVSDLEASVSTPESSDEEEHTMLNSGHDAVDIAEASAQISLTTITEIEIEKNFRSSHSSQSGDVSPRSISIMNEFQEPSVHPPSDNAISSVPEPSPSDNAHGILEDSTVLVESRGGSKARSLTLEEATDAILFCSSIVHDMAYEAVTIALEKESSVPVEGSRPTVTILGKSSSDRKNQRGRTVGKHTSKSQKARQRRVETNAKPPSSETENDENADESMIRNVGLPNKVDCMKPPKLESKCNCTIM</sequence>
<organism evidence="1 2">
    <name type="scientific">Pistacia integerrima</name>
    <dbReference type="NCBI Taxonomy" id="434235"/>
    <lineage>
        <taxon>Eukaryota</taxon>
        <taxon>Viridiplantae</taxon>
        <taxon>Streptophyta</taxon>
        <taxon>Embryophyta</taxon>
        <taxon>Tracheophyta</taxon>
        <taxon>Spermatophyta</taxon>
        <taxon>Magnoliopsida</taxon>
        <taxon>eudicotyledons</taxon>
        <taxon>Gunneridae</taxon>
        <taxon>Pentapetalae</taxon>
        <taxon>rosids</taxon>
        <taxon>malvids</taxon>
        <taxon>Sapindales</taxon>
        <taxon>Anacardiaceae</taxon>
        <taxon>Pistacia</taxon>
    </lineage>
</organism>
<protein>
    <submittedName>
        <fullName evidence="1">Uncharacterized protein</fullName>
    </submittedName>
</protein>
<reference evidence="2" key="1">
    <citation type="journal article" date="2023" name="G3 (Bethesda)">
        <title>Genome assembly and association tests identify interacting loci associated with vigor, precocity, and sex in interspecific pistachio rootstocks.</title>
        <authorList>
            <person name="Palmer W."/>
            <person name="Jacygrad E."/>
            <person name="Sagayaradj S."/>
            <person name="Cavanaugh K."/>
            <person name="Han R."/>
            <person name="Bertier L."/>
            <person name="Beede B."/>
            <person name="Kafkas S."/>
            <person name="Golino D."/>
            <person name="Preece J."/>
            <person name="Michelmore R."/>
        </authorList>
    </citation>
    <scope>NUCLEOTIDE SEQUENCE [LARGE SCALE GENOMIC DNA]</scope>
</reference>
<evidence type="ECO:0000313" key="1">
    <source>
        <dbReference type="EMBL" id="KAJ0037562.1"/>
    </source>
</evidence>